<evidence type="ECO:0000313" key="2">
    <source>
        <dbReference type="Proteomes" id="UP000692954"/>
    </source>
</evidence>
<gene>
    <name evidence="1" type="ORF">PSON_ATCC_30995.1.T0450146</name>
</gene>
<sequence>MHRNNSFLFILVIYQQKRVKQSFVRIQNLNKDAILWQLEGLIDKNLLFKLCQNICVAVQKQIISIKFNKELKEINDKPQFQIVITDSYNCLKETFVNIYIQRLKI</sequence>
<dbReference type="Proteomes" id="UP000692954">
    <property type="component" value="Unassembled WGS sequence"/>
</dbReference>
<name>A0A8S1N3F6_9CILI</name>
<dbReference type="AlphaFoldDB" id="A0A8S1N3F6"/>
<protein>
    <submittedName>
        <fullName evidence="1">Uncharacterized protein</fullName>
    </submittedName>
</protein>
<comment type="caution">
    <text evidence="1">The sequence shown here is derived from an EMBL/GenBank/DDBJ whole genome shotgun (WGS) entry which is preliminary data.</text>
</comment>
<organism evidence="1 2">
    <name type="scientific">Paramecium sonneborni</name>
    <dbReference type="NCBI Taxonomy" id="65129"/>
    <lineage>
        <taxon>Eukaryota</taxon>
        <taxon>Sar</taxon>
        <taxon>Alveolata</taxon>
        <taxon>Ciliophora</taxon>
        <taxon>Intramacronucleata</taxon>
        <taxon>Oligohymenophorea</taxon>
        <taxon>Peniculida</taxon>
        <taxon>Parameciidae</taxon>
        <taxon>Paramecium</taxon>
    </lineage>
</organism>
<accession>A0A8S1N3F6</accession>
<proteinExistence type="predicted"/>
<dbReference type="EMBL" id="CAJJDN010000045">
    <property type="protein sequence ID" value="CAD8083555.1"/>
    <property type="molecule type" value="Genomic_DNA"/>
</dbReference>
<keyword evidence="2" id="KW-1185">Reference proteome</keyword>
<reference evidence="1" key="1">
    <citation type="submission" date="2021-01" db="EMBL/GenBank/DDBJ databases">
        <authorList>
            <consortium name="Genoscope - CEA"/>
            <person name="William W."/>
        </authorList>
    </citation>
    <scope>NUCLEOTIDE SEQUENCE</scope>
</reference>
<evidence type="ECO:0000313" key="1">
    <source>
        <dbReference type="EMBL" id="CAD8083555.1"/>
    </source>
</evidence>